<reference evidence="1 2" key="1">
    <citation type="journal article" date="2013" name="BMC Microbiol.">
        <title>Identification of the type II cytochrome c maturation pathway in anammox bacteria by comparative genomics.</title>
        <authorList>
            <person name="Ferousi C."/>
            <person name="Speth D.R."/>
            <person name="Reimann J."/>
            <person name="Op den Camp H.J."/>
            <person name="Allen J.W."/>
            <person name="Keltjens J.T."/>
            <person name="Jetten M.S."/>
        </authorList>
    </citation>
    <scope>NUCLEOTIDE SEQUENCE [LARGE SCALE GENOMIC DNA]</scope>
    <source>
        <strain evidence="1">RU1</strain>
    </source>
</reference>
<dbReference type="AlphaFoldDB" id="A0A0M2UTN2"/>
<sequence>MSIAPDFIRNGIEKQTYEISLHADDERIADGLTISELEFALSQGKILEQYPNDPRGESCLTVGFTHDGIPVHVVCGKSPSGHLILVTVYIPTMPK</sequence>
<evidence type="ECO:0000313" key="2">
    <source>
        <dbReference type="Proteomes" id="UP000034954"/>
    </source>
</evidence>
<name>A0A0M2UTN2_9BACT</name>
<accession>A0A0M2UTN2</accession>
<proteinExistence type="predicted"/>
<evidence type="ECO:0000313" key="1">
    <source>
        <dbReference type="EMBL" id="KKO18346.1"/>
    </source>
</evidence>
<protein>
    <recommendedName>
        <fullName evidence="3">DUF4258 domain-containing protein</fullName>
    </recommendedName>
</protein>
<dbReference type="EMBL" id="LAQJ01000278">
    <property type="protein sequence ID" value="KKO18346.1"/>
    <property type="molecule type" value="Genomic_DNA"/>
</dbReference>
<dbReference type="Proteomes" id="UP000034954">
    <property type="component" value="Unassembled WGS sequence"/>
</dbReference>
<comment type="caution">
    <text evidence="1">The sequence shown here is derived from an EMBL/GenBank/DDBJ whole genome shotgun (WGS) entry which is preliminary data.</text>
</comment>
<organism evidence="1 2">
    <name type="scientific">Candidatus Brocadia fulgida</name>
    <dbReference type="NCBI Taxonomy" id="380242"/>
    <lineage>
        <taxon>Bacteria</taxon>
        <taxon>Pseudomonadati</taxon>
        <taxon>Planctomycetota</taxon>
        <taxon>Candidatus Brocadiia</taxon>
        <taxon>Candidatus Brocadiales</taxon>
        <taxon>Candidatus Brocadiaceae</taxon>
        <taxon>Candidatus Brocadia</taxon>
    </lineage>
</organism>
<evidence type="ECO:0008006" key="3">
    <source>
        <dbReference type="Google" id="ProtNLM"/>
    </source>
</evidence>
<dbReference type="InterPro" id="IPR025354">
    <property type="entry name" value="DUF4258"/>
</dbReference>
<dbReference type="Pfam" id="PF14076">
    <property type="entry name" value="DUF4258"/>
    <property type="match status" value="1"/>
</dbReference>
<gene>
    <name evidence="1" type="ORF">BROFUL_02945</name>
</gene>
<keyword evidence="2" id="KW-1185">Reference proteome</keyword>